<feature type="transmembrane region" description="Helical" evidence="5">
    <location>
        <begin position="101"/>
        <end position="122"/>
    </location>
</feature>
<evidence type="ECO:0000313" key="7">
    <source>
        <dbReference type="EMBL" id="GGX43580.1"/>
    </source>
</evidence>
<comment type="subcellular location">
    <subcellularLocation>
        <location evidence="1">Membrane</location>
        <topology evidence="1">Multi-pass membrane protein</topology>
    </subcellularLocation>
</comment>
<evidence type="ECO:0000256" key="2">
    <source>
        <dbReference type="ARBA" id="ARBA00022692"/>
    </source>
</evidence>
<dbReference type="EMBL" id="BMYU01000005">
    <property type="protein sequence ID" value="GGX43580.1"/>
    <property type="molecule type" value="Genomic_DNA"/>
</dbReference>
<dbReference type="Proteomes" id="UP000653343">
    <property type="component" value="Unassembled WGS sequence"/>
</dbReference>
<dbReference type="InterPro" id="IPR007829">
    <property type="entry name" value="TM2"/>
</dbReference>
<proteinExistence type="predicted"/>
<keyword evidence="4 5" id="KW-0472">Membrane</keyword>
<reference evidence="8" key="1">
    <citation type="journal article" date="2019" name="Int. J. Syst. Evol. Microbiol.">
        <title>The Global Catalogue of Microorganisms (GCM) 10K type strain sequencing project: providing services to taxonomists for standard genome sequencing and annotation.</title>
        <authorList>
            <consortium name="The Broad Institute Genomics Platform"/>
            <consortium name="The Broad Institute Genome Sequencing Center for Infectious Disease"/>
            <person name="Wu L."/>
            <person name="Ma J."/>
        </authorList>
    </citation>
    <scope>NUCLEOTIDE SEQUENCE [LARGE SCALE GENOMIC DNA]</scope>
    <source>
        <strain evidence="8">KCTC 23917</strain>
    </source>
</reference>
<dbReference type="Pfam" id="PF05154">
    <property type="entry name" value="TM2"/>
    <property type="match status" value="1"/>
</dbReference>
<organism evidence="7 8">
    <name type="scientific">Undibacterium squillarum</name>
    <dbReference type="NCBI Taxonomy" id="1131567"/>
    <lineage>
        <taxon>Bacteria</taxon>
        <taxon>Pseudomonadati</taxon>
        <taxon>Pseudomonadota</taxon>
        <taxon>Betaproteobacteria</taxon>
        <taxon>Burkholderiales</taxon>
        <taxon>Oxalobacteraceae</taxon>
        <taxon>Undibacterium</taxon>
    </lineage>
</organism>
<feature type="transmembrane region" description="Helical" evidence="5">
    <location>
        <begin position="64"/>
        <end position="81"/>
    </location>
</feature>
<protein>
    <recommendedName>
        <fullName evidence="6">TM2 domain-containing protein</fullName>
    </recommendedName>
</protein>
<accession>A0ABQ2XZ79</accession>
<feature type="domain" description="TM2" evidence="6">
    <location>
        <begin position="2"/>
        <end position="42"/>
    </location>
</feature>
<name>A0ABQ2XZ79_9BURK</name>
<feature type="transmembrane region" description="Helical" evidence="5">
    <location>
        <begin position="33"/>
        <end position="52"/>
    </location>
</feature>
<comment type="caution">
    <text evidence="7">The sequence shown here is derived from an EMBL/GenBank/DDBJ whole genome shotgun (WGS) entry which is preliminary data.</text>
</comment>
<evidence type="ECO:0000313" key="8">
    <source>
        <dbReference type="Proteomes" id="UP000653343"/>
    </source>
</evidence>
<evidence type="ECO:0000256" key="5">
    <source>
        <dbReference type="SAM" id="Phobius"/>
    </source>
</evidence>
<evidence type="ECO:0000256" key="4">
    <source>
        <dbReference type="ARBA" id="ARBA00023136"/>
    </source>
</evidence>
<keyword evidence="8" id="KW-1185">Reference proteome</keyword>
<evidence type="ECO:0000256" key="3">
    <source>
        <dbReference type="ARBA" id="ARBA00022989"/>
    </source>
</evidence>
<evidence type="ECO:0000259" key="6">
    <source>
        <dbReference type="Pfam" id="PF05154"/>
    </source>
</evidence>
<keyword evidence="3 5" id="KW-1133">Transmembrane helix</keyword>
<keyword evidence="2 5" id="KW-0812">Transmembrane</keyword>
<gene>
    <name evidence="7" type="ORF">GCM10010946_22620</name>
</gene>
<sequence>MMHKNKTTATLLASTLGWTGAHRFYLRGRKDPAGWLLAASFPLSLWLQHTYFGTPGLLTWSPMIAAALTGLISALFSGLQSDEKWDAHYNTLSEHPSASGWQLALILVLTAGLTAILILAILARALDLMLTGGAYG</sequence>
<evidence type="ECO:0000256" key="1">
    <source>
        <dbReference type="ARBA" id="ARBA00004141"/>
    </source>
</evidence>